<evidence type="ECO:0000313" key="3">
    <source>
        <dbReference type="Proteomes" id="UP000682713"/>
    </source>
</evidence>
<name>A0A942TI73_9BACI</name>
<organism evidence="2 3">
    <name type="scientific">Lederbergia citrisecunda</name>
    <dbReference type="NCBI Taxonomy" id="2833583"/>
    <lineage>
        <taxon>Bacteria</taxon>
        <taxon>Bacillati</taxon>
        <taxon>Bacillota</taxon>
        <taxon>Bacilli</taxon>
        <taxon>Bacillales</taxon>
        <taxon>Bacillaceae</taxon>
        <taxon>Lederbergia</taxon>
    </lineage>
</organism>
<keyword evidence="1" id="KW-0472">Membrane</keyword>
<proteinExistence type="predicted"/>
<dbReference type="RefSeq" id="WP_213109298.1">
    <property type="nucleotide sequence ID" value="NZ_JAGYPJ010000001.1"/>
</dbReference>
<dbReference type="EMBL" id="JAGYPJ010000001">
    <property type="protein sequence ID" value="MBS4198551.1"/>
    <property type="molecule type" value="Genomic_DNA"/>
</dbReference>
<reference evidence="2 3" key="1">
    <citation type="submission" date="2021-05" db="EMBL/GenBank/DDBJ databases">
        <title>Novel Bacillus species.</title>
        <authorList>
            <person name="Liu G."/>
        </authorList>
    </citation>
    <scope>NUCLEOTIDE SEQUENCE [LARGE SCALE GENOMIC DNA]</scope>
    <source>
        <strain evidence="2 3">FJAT-49732</strain>
    </source>
</reference>
<evidence type="ECO:0000256" key="1">
    <source>
        <dbReference type="SAM" id="Phobius"/>
    </source>
</evidence>
<gene>
    <name evidence="2" type="ORF">KHA93_02670</name>
</gene>
<dbReference type="AlphaFoldDB" id="A0A942TI73"/>
<dbReference type="Proteomes" id="UP000682713">
    <property type="component" value="Unassembled WGS sequence"/>
</dbReference>
<keyword evidence="1" id="KW-1133">Transmembrane helix</keyword>
<evidence type="ECO:0000313" key="2">
    <source>
        <dbReference type="EMBL" id="MBS4198551.1"/>
    </source>
</evidence>
<sequence length="144" mass="16404">MKARFTLVIILLLILSFIITPRSMASWAHSFVVWEGYAYVISDEIVEDIDKEIGHVTKYSDKEGSYWGNFSNTYQKGTKYFSIFGTSTDEAIAVQTPDGTYVKAIREGEYRSEWPLPGVIACIIVLLALILGIIIFRWRRGLNK</sequence>
<keyword evidence="3" id="KW-1185">Reference proteome</keyword>
<accession>A0A942TI73</accession>
<feature type="transmembrane region" description="Helical" evidence="1">
    <location>
        <begin position="116"/>
        <end position="136"/>
    </location>
</feature>
<protein>
    <submittedName>
        <fullName evidence="2">Uncharacterized protein</fullName>
    </submittedName>
</protein>
<comment type="caution">
    <text evidence="2">The sequence shown here is derived from an EMBL/GenBank/DDBJ whole genome shotgun (WGS) entry which is preliminary data.</text>
</comment>
<keyword evidence="1" id="KW-0812">Transmembrane</keyword>